<dbReference type="GO" id="GO:0004038">
    <property type="term" value="F:allantoinase activity"/>
    <property type="evidence" value="ECO:0007669"/>
    <property type="project" value="TreeGrafter"/>
</dbReference>
<evidence type="ECO:0000259" key="3">
    <source>
        <dbReference type="Pfam" id="PF07969"/>
    </source>
</evidence>
<dbReference type="InterPro" id="IPR032466">
    <property type="entry name" value="Metal_Hydrolase"/>
</dbReference>
<protein>
    <submittedName>
        <fullName evidence="4">Putative Allantoinase</fullName>
    </submittedName>
</protein>
<dbReference type="InterPro" id="IPR013108">
    <property type="entry name" value="Amidohydro_3"/>
</dbReference>
<proteinExistence type="predicted"/>
<dbReference type="SUPFAM" id="SSF51338">
    <property type="entry name" value="Composite domain of metallo-dependent hydrolases"/>
    <property type="match status" value="1"/>
</dbReference>
<dbReference type="InParanoid" id="H0ETX8"/>
<dbReference type="PANTHER" id="PTHR43668">
    <property type="entry name" value="ALLANTOINASE"/>
    <property type="match status" value="1"/>
</dbReference>
<evidence type="ECO:0000256" key="1">
    <source>
        <dbReference type="SAM" id="Coils"/>
    </source>
</evidence>
<dbReference type="GO" id="GO:0005737">
    <property type="term" value="C:cytoplasm"/>
    <property type="evidence" value="ECO:0007669"/>
    <property type="project" value="TreeGrafter"/>
</dbReference>
<feature type="domain" description="Amidohydrolase 3" evidence="3">
    <location>
        <begin position="305"/>
        <end position="389"/>
    </location>
</feature>
<feature type="coiled-coil region" evidence="1">
    <location>
        <begin position="503"/>
        <end position="586"/>
    </location>
</feature>
<dbReference type="Pfam" id="PF07969">
    <property type="entry name" value="Amidohydro_3"/>
    <property type="match status" value="1"/>
</dbReference>
<evidence type="ECO:0000313" key="4">
    <source>
        <dbReference type="EMBL" id="EHK97970.1"/>
    </source>
</evidence>
<sequence length="649" mass="71892">MPLNAIPPTTTVNGLKEKIKAAQGQCWVDVGFYGGIIPGNAAELLPLVDAGVRGFKGFLIESGVDEFPAVSSSDVALAMSTLAKTSTTLMFHAEMIPPITASVGDDVQTSLPPLEPSGPLNEYDTFLSSRPPAFETYAIEEILALSVIAPELQLHIVHLSAIEAIPILRAARDRGVKITAETCFHYLALAAEEVADGDTRHKCCPPIRSSVNRDGLWSELASPNSVIQTVVSDHSPCTPELKLLPDNLSQGCGAHYLQEPVKGVNGDMISKEEAEEKERGDFFASWGGISSVGFGLPILWTEAKTRSRPIDILDVVRLCAVNTSAQVGLSHKKGALRPGMDADVCVFDDEGEFVVGREQMLFRNKVSPYQGRTMRGLVKETWVRGQKVFERNGVNGGFVGKGGLPIGKLLPEMTQIGHTLQNNPEILSPEKEARAVPQPEAPHPPKPKKHSRPHSPGPQPHRKRKSKYSPYTPEIEKALSVITAELEKTSRTSTSTLTLENTIQTLEQRLRMRDQEIVLLKRERDGLRKEVEKEKEEVKRVEGVLDDVRRDRVAEIRKRMGVEEERNDLKSKVESLEKEGREWRGRLRELVGGEKTHPYLQPRDNIYEALAATTFRHPQKIAKSLASSKAHLRKKYRTFIAYYQRIAAT</sequence>
<dbReference type="Gene3D" id="3.20.20.140">
    <property type="entry name" value="Metal-dependent hydrolases"/>
    <property type="match status" value="1"/>
</dbReference>
<dbReference type="GO" id="GO:0006145">
    <property type="term" value="P:purine nucleobase catabolic process"/>
    <property type="evidence" value="ECO:0007669"/>
    <property type="project" value="TreeGrafter"/>
</dbReference>
<dbReference type="EMBL" id="AGUE01000167">
    <property type="protein sequence ID" value="EHK97970.1"/>
    <property type="molecule type" value="Genomic_DNA"/>
</dbReference>
<keyword evidence="1" id="KW-0175">Coiled coil</keyword>
<dbReference type="HOGENOM" id="CLU_422133_0_0_1"/>
<dbReference type="AlphaFoldDB" id="H0ETX8"/>
<evidence type="ECO:0000313" key="5">
    <source>
        <dbReference type="Proteomes" id="UP000005446"/>
    </source>
</evidence>
<organism evidence="4 5">
    <name type="scientific">Glarea lozoyensis (strain ATCC 74030 / MF5533)</name>
    <dbReference type="NCBI Taxonomy" id="1104152"/>
    <lineage>
        <taxon>Eukaryota</taxon>
        <taxon>Fungi</taxon>
        <taxon>Dikarya</taxon>
        <taxon>Ascomycota</taxon>
        <taxon>Pezizomycotina</taxon>
        <taxon>Leotiomycetes</taxon>
        <taxon>Helotiales</taxon>
        <taxon>Helotiaceae</taxon>
        <taxon>Glarea</taxon>
    </lineage>
</organism>
<dbReference type="PANTHER" id="PTHR43668:SF2">
    <property type="entry name" value="ALLANTOINASE"/>
    <property type="match status" value="1"/>
</dbReference>
<gene>
    <name evidence="4" type="ORF">M7I_6201</name>
</gene>
<keyword evidence="5" id="KW-1185">Reference proteome</keyword>
<feature type="region of interest" description="Disordered" evidence="2">
    <location>
        <begin position="431"/>
        <end position="472"/>
    </location>
</feature>
<evidence type="ECO:0000256" key="2">
    <source>
        <dbReference type="SAM" id="MobiDB-lite"/>
    </source>
</evidence>
<dbReference type="FunCoup" id="H0ETX8">
    <property type="interactions" value="713"/>
</dbReference>
<dbReference type="SUPFAM" id="SSF51556">
    <property type="entry name" value="Metallo-dependent hydrolases"/>
    <property type="match status" value="1"/>
</dbReference>
<dbReference type="OrthoDB" id="10258955at2759"/>
<dbReference type="InterPro" id="IPR050138">
    <property type="entry name" value="DHOase/Allantoinase_Hydrolase"/>
</dbReference>
<accession>H0ETX8</accession>
<dbReference type="Proteomes" id="UP000005446">
    <property type="component" value="Unassembled WGS sequence"/>
</dbReference>
<dbReference type="InterPro" id="IPR011059">
    <property type="entry name" value="Metal-dep_hydrolase_composite"/>
</dbReference>
<reference evidence="4 5" key="1">
    <citation type="journal article" date="2012" name="Eukaryot. Cell">
        <title>Genome sequence of the fungus Glarea lozoyensis: the first genome sequence of a species from the Helotiaceae family.</title>
        <authorList>
            <person name="Youssar L."/>
            <person name="Gruening B.A."/>
            <person name="Erxleben A."/>
            <person name="Guenther S."/>
            <person name="Huettel W."/>
        </authorList>
    </citation>
    <scope>NUCLEOTIDE SEQUENCE [LARGE SCALE GENOMIC DNA]</scope>
    <source>
        <strain evidence="5">ATCC 74030 / MF5533</strain>
    </source>
</reference>
<dbReference type="Gene3D" id="2.30.40.10">
    <property type="entry name" value="Urease, subunit C, domain 1"/>
    <property type="match status" value="1"/>
</dbReference>
<comment type="caution">
    <text evidence="4">The sequence shown here is derived from an EMBL/GenBank/DDBJ whole genome shotgun (WGS) entry which is preliminary data.</text>
</comment>
<dbReference type="FunFam" id="3.20.20.140:FF:000181">
    <property type="entry name" value="Allantoinase"/>
    <property type="match status" value="1"/>
</dbReference>
<name>H0ETX8_GLAL7</name>